<feature type="domain" description="S-Me-THD N-terminal" evidence="1">
    <location>
        <begin position="8"/>
        <end position="169"/>
    </location>
</feature>
<feature type="domain" description="S-Me-THD-like C-terminal" evidence="2">
    <location>
        <begin position="172"/>
        <end position="360"/>
    </location>
</feature>
<comment type="caution">
    <text evidence="3">The sequence shown here is derived from an EMBL/GenBank/DDBJ whole genome shotgun (WGS) entry which is preliminary data.</text>
</comment>
<keyword evidence="4" id="KW-1185">Reference proteome</keyword>
<protein>
    <submittedName>
        <fullName evidence="3">DUF917 domain-containing protein</fullName>
    </submittedName>
</protein>
<dbReference type="EMBL" id="BAABBB010000007">
    <property type="protein sequence ID" value="GAA3526076.1"/>
    <property type="molecule type" value="Genomic_DNA"/>
</dbReference>
<sequence>MREITEEHLADIAVGAAILGAGGGGDPRLGELLARAAIRSHGPVRVITVDELGTDDLVVPVSMIGAPTVANEKLPNLEALPAMLRLARRAVEGEGPRAGGVLHTMPIEVGGIAALLPIAMAAELGLALVDADAMGRAFPELQMTVPTLYGIDASPVVLADEHGNAVVVEAVSNAACERLARTVCVEMGSSALIALYAMDAAQTREATVTGSLAHAEALGRAVRLARERHEDPVLAVEQHLDARRLISGKLVDVARRTEGGFSRLEARVAGLGRDAGAELTLSSQNEHLVARRDGEVAATTPDLIMVLDAQTGTAVTTESMRYGMRVVVVASACDPRFRTEAGLALVGPRAFGYDLDYRPVELLHPATRADELSCSS</sequence>
<evidence type="ECO:0000313" key="3">
    <source>
        <dbReference type="EMBL" id="GAA3526076.1"/>
    </source>
</evidence>
<dbReference type="Pfam" id="PF20906">
    <property type="entry name" value="S-Me-THD_C"/>
    <property type="match status" value="1"/>
</dbReference>
<dbReference type="Proteomes" id="UP001500301">
    <property type="component" value="Unassembled WGS sequence"/>
</dbReference>
<dbReference type="InterPro" id="IPR010318">
    <property type="entry name" value="S-Me-THD_N"/>
</dbReference>
<reference evidence="4" key="1">
    <citation type="journal article" date="2019" name="Int. J. Syst. Evol. Microbiol.">
        <title>The Global Catalogue of Microorganisms (GCM) 10K type strain sequencing project: providing services to taxonomists for standard genome sequencing and annotation.</title>
        <authorList>
            <consortium name="The Broad Institute Genomics Platform"/>
            <consortium name="The Broad Institute Genome Sequencing Center for Infectious Disease"/>
            <person name="Wu L."/>
            <person name="Ma J."/>
        </authorList>
    </citation>
    <scope>NUCLEOTIDE SEQUENCE [LARGE SCALE GENOMIC DNA]</scope>
    <source>
        <strain evidence="4">JCM 17460</strain>
    </source>
</reference>
<accession>A0ABP6UZW9</accession>
<name>A0ABP6UZW9_9ACTN</name>
<dbReference type="Pfam" id="PF06032">
    <property type="entry name" value="S-Me-THD_N"/>
    <property type="match status" value="1"/>
</dbReference>
<evidence type="ECO:0000259" key="1">
    <source>
        <dbReference type="Pfam" id="PF06032"/>
    </source>
</evidence>
<evidence type="ECO:0000259" key="2">
    <source>
        <dbReference type="Pfam" id="PF20906"/>
    </source>
</evidence>
<proteinExistence type="predicted"/>
<evidence type="ECO:0000313" key="4">
    <source>
        <dbReference type="Proteomes" id="UP001500301"/>
    </source>
</evidence>
<organism evidence="3 4">
    <name type="scientific">Nocardioides daeguensis</name>
    <dbReference type="NCBI Taxonomy" id="908359"/>
    <lineage>
        <taxon>Bacteria</taxon>
        <taxon>Bacillati</taxon>
        <taxon>Actinomycetota</taxon>
        <taxon>Actinomycetes</taxon>
        <taxon>Propionibacteriales</taxon>
        <taxon>Nocardioidaceae</taxon>
        <taxon>Nocardioides</taxon>
    </lineage>
</organism>
<gene>
    <name evidence="3" type="ORF">GCM10022263_13540</name>
</gene>
<dbReference type="RefSeq" id="WP_218233980.1">
    <property type="nucleotide sequence ID" value="NZ_BAABBB010000007.1"/>
</dbReference>
<dbReference type="InterPro" id="IPR048350">
    <property type="entry name" value="S-Me-THD-like_C"/>
</dbReference>